<protein>
    <recommendedName>
        <fullName evidence="4">Lipoprotein</fullName>
    </recommendedName>
</protein>
<feature type="signal peptide" evidence="1">
    <location>
        <begin position="1"/>
        <end position="20"/>
    </location>
</feature>
<keyword evidence="1" id="KW-0732">Signal</keyword>
<name>A0ABU9PLI1_9ENTR</name>
<sequence>MYLKWCVLLSFVLLASCKDAPTEPDSSVIKGTATQEQCGVCDSDKTRQQILRKFIETTFSNLAQRPLELSKLNGGDGTDPVYYFSNDFREDIFRTGALAITNVSSVPSTHHHCTCSAKIQFASDAFAESVAVVNYRYCVTEKTDGVAYKLPSVSLYDMYINDIPLVRLAING</sequence>
<organism evidence="2 3">
    <name type="scientific">Enterobacter quasihormaechei</name>
    <dbReference type="NCBI Taxonomy" id="2529382"/>
    <lineage>
        <taxon>Bacteria</taxon>
        <taxon>Pseudomonadati</taxon>
        <taxon>Pseudomonadota</taxon>
        <taxon>Gammaproteobacteria</taxon>
        <taxon>Enterobacterales</taxon>
        <taxon>Enterobacteriaceae</taxon>
        <taxon>Enterobacter</taxon>
    </lineage>
</organism>
<evidence type="ECO:0000313" key="3">
    <source>
        <dbReference type="Proteomes" id="UP001490940"/>
    </source>
</evidence>
<proteinExistence type="predicted"/>
<gene>
    <name evidence="2" type="ORF">AAGT82_19165</name>
</gene>
<dbReference type="RefSeq" id="WP_342698290.1">
    <property type="nucleotide sequence ID" value="NZ_JBCGUG010000017.1"/>
</dbReference>
<reference evidence="2 3" key="1">
    <citation type="submission" date="2024-04" db="EMBL/GenBank/DDBJ databases">
        <title>Draft genome sequence of a multidrug-resistant Enterobacter quasihormaechei Hakim RU_CBWE strain isolated from pond surface water at the University of Rajshahi in Bangladesh.</title>
        <authorList>
            <person name="Raihan J."/>
            <person name="Islam M.S."/>
            <person name="Khan M.U."/>
            <person name="Romance M."/>
            <person name="Haque M.H."/>
        </authorList>
    </citation>
    <scope>NUCLEOTIDE SEQUENCE [LARGE SCALE GENOMIC DNA]</scope>
    <source>
        <strain evidence="2 3">Hakim RU_CBWE</strain>
    </source>
</reference>
<dbReference type="PROSITE" id="PS51257">
    <property type="entry name" value="PROKAR_LIPOPROTEIN"/>
    <property type="match status" value="1"/>
</dbReference>
<evidence type="ECO:0008006" key="4">
    <source>
        <dbReference type="Google" id="ProtNLM"/>
    </source>
</evidence>
<feature type="chain" id="PRO_5045609988" description="Lipoprotein" evidence="1">
    <location>
        <begin position="21"/>
        <end position="172"/>
    </location>
</feature>
<accession>A0ABU9PLI1</accession>
<evidence type="ECO:0000313" key="2">
    <source>
        <dbReference type="EMBL" id="MEM0706522.1"/>
    </source>
</evidence>
<keyword evidence="3" id="KW-1185">Reference proteome</keyword>
<dbReference type="EMBL" id="JBCGUG010000017">
    <property type="protein sequence ID" value="MEM0706522.1"/>
    <property type="molecule type" value="Genomic_DNA"/>
</dbReference>
<dbReference type="Proteomes" id="UP001490940">
    <property type="component" value="Unassembled WGS sequence"/>
</dbReference>
<comment type="caution">
    <text evidence="2">The sequence shown here is derived from an EMBL/GenBank/DDBJ whole genome shotgun (WGS) entry which is preliminary data.</text>
</comment>
<evidence type="ECO:0000256" key="1">
    <source>
        <dbReference type="SAM" id="SignalP"/>
    </source>
</evidence>